<evidence type="ECO:0000313" key="5">
    <source>
        <dbReference type="Proteomes" id="UP000502823"/>
    </source>
</evidence>
<keyword evidence="2" id="KW-0812">Transmembrane</keyword>
<dbReference type="AlphaFoldDB" id="A0A6L2Q0J8"/>
<dbReference type="Proteomes" id="UP000502823">
    <property type="component" value="Unassembled WGS sequence"/>
</dbReference>
<organism evidence="4 5">
    <name type="scientific">Coptotermes formosanus</name>
    <name type="common">Formosan subterranean termite</name>
    <dbReference type="NCBI Taxonomy" id="36987"/>
    <lineage>
        <taxon>Eukaryota</taxon>
        <taxon>Metazoa</taxon>
        <taxon>Ecdysozoa</taxon>
        <taxon>Arthropoda</taxon>
        <taxon>Hexapoda</taxon>
        <taxon>Insecta</taxon>
        <taxon>Pterygota</taxon>
        <taxon>Neoptera</taxon>
        <taxon>Polyneoptera</taxon>
        <taxon>Dictyoptera</taxon>
        <taxon>Blattodea</taxon>
        <taxon>Blattoidea</taxon>
        <taxon>Termitoidae</taxon>
        <taxon>Rhinotermitidae</taxon>
        <taxon>Coptotermes</taxon>
    </lineage>
</organism>
<gene>
    <name evidence="4" type="ORF">Cfor_01154</name>
</gene>
<keyword evidence="5" id="KW-1185">Reference proteome</keyword>
<evidence type="ECO:0000256" key="1">
    <source>
        <dbReference type="SAM" id="MobiDB-lite"/>
    </source>
</evidence>
<dbReference type="EMBL" id="BLKM01000776">
    <property type="protein sequence ID" value="GFG38433.1"/>
    <property type="molecule type" value="Genomic_DNA"/>
</dbReference>
<keyword evidence="2" id="KW-1133">Transmembrane helix</keyword>
<evidence type="ECO:0000256" key="3">
    <source>
        <dbReference type="SAM" id="SignalP"/>
    </source>
</evidence>
<keyword evidence="2" id="KW-0472">Membrane</keyword>
<evidence type="ECO:0000256" key="2">
    <source>
        <dbReference type="SAM" id="Phobius"/>
    </source>
</evidence>
<feature type="region of interest" description="Disordered" evidence="1">
    <location>
        <begin position="206"/>
        <end position="228"/>
    </location>
</feature>
<sequence>MKGVIVWSILVTSVIATDGSSGVRDSGAQTKGPGFYTYDLALLGTILIIKFKAVLLVLAVIFGIGAYYRLFPGFGYYNKGFKCQPPIIYDSQHRYNYDSEPPYGHSERRDRASDFTKYSENLDFELLATVMKGIGLQDLSFNITDKANLPCRRQIVCEADRLASKNPVVGYAINLLRGLSKYRTSPSTNQRGSSCAELYPQCISSRGSQRHLKKTQRTSGTNLQNTRE</sequence>
<feature type="signal peptide" evidence="3">
    <location>
        <begin position="1"/>
        <end position="16"/>
    </location>
</feature>
<accession>A0A6L2Q0J8</accession>
<proteinExistence type="predicted"/>
<feature type="compositionally biased region" description="Polar residues" evidence="1">
    <location>
        <begin position="217"/>
        <end position="228"/>
    </location>
</feature>
<name>A0A6L2Q0J8_COPFO</name>
<comment type="caution">
    <text evidence="4">The sequence shown here is derived from an EMBL/GenBank/DDBJ whole genome shotgun (WGS) entry which is preliminary data.</text>
</comment>
<protein>
    <submittedName>
        <fullName evidence="4">Uncharacterized protein</fullName>
    </submittedName>
</protein>
<dbReference type="OrthoDB" id="8185656at2759"/>
<reference evidence="5" key="1">
    <citation type="submission" date="2020-01" db="EMBL/GenBank/DDBJ databases">
        <title>Draft genome sequence of the Termite Coptotermes fromosanus.</title>
        <authorList>
            <person name="Itakura S."/>
            <person name="Yosikawa Y."/>
            <person name="Umezawa K."/>
        </authorList>
    </citation>
    <scope>NUCLEOTIDE SEQUENCE [LARGE SCALE GENOMIC DNA]</scope>
</reference>
<evidence type="ECO:0000313" key="4">
    <source>
        <dbReference type="EMBL" id="GFG38433.1"/>
    </source>
</evidence>
<keyword evidence="3" id="KW-0732">Signal</keyword>
<feature type="chain" id="PRO_5027073116" evidence="3">
    <location>
        <begin position="17"/>
        <end position="228"/>
    </location>
</feature>
<dbReference type="InParanoid" id="A0A6L2Q0J8"/>
<feature type="transmembrane region" description="Helical" evidence="2">
    <location>
        <begin position="40"/>
        <end position="68"/>
    </location>
</feature>